<dbReference type="Gene3D" id="1.10.260.40">
    <property type="entry name" value="lambda repressor-like DNA-binding domains"/>
    <property type="match status" value="1"/>
</dbReference>
<sequence>MNINLTMGMRLQEERKRLGYSQEGFSLLMGVSRRTQVSYETRDKNAGLLYLSKAQAKGLDIYYIISGNAITAEQQLLSETEANLLKIYRNLDRQEKESLMIIAQSLAKAPSKK</sequence>
<dbReference type="RefSeq" id="WP_105348941.1">
    <property type="nucleotide sequence ID" value="NZ_PUIN01000024.1"/>
</dbReference>
<organism evidence="1 2">
    <name type="scientific">Pseudomonas frederiksbergensis</name>
    <dbReference type="NCBI Taxonomy" id="104087"/>
    <lineage>
        <taxon>Bacteria</taxon>
        <taxon>Pseudomonadati</taxon>
        <taxon>Pseudomonadota</taxon>
        <taxon>Gammaproteobacteria</taxon>
        <taxon>Pseudomonadales</taxon>
        <taxon>Pseudomonadaceae</taxon>
        <taxon>Pseudomonas</taxon>
    </lineage>
</organism>
<dbReference type="InterPro" id="IPR001387">
    <property type="entry name" value="Cro/C1-type_HTH"/>
</dbReference>
<proteinExistence type="predicted"/>
<accession>A0A2S8H3Q3</accession>
<dbReference type="EMBL" id="PUIN01000024">
    <property type="protein sequence ID" value="PQO96399.1"/>
    <property type="molecule type" value="Genomic_DNA"/>
</dbReference>
<comment type="caution">
    <text evidence="1">The sequence shown here is derived from an EMBL/GenBank/DDBJ whole genome shotgun (WGS) entry which is preliminary data.</text>
</comment>
<dbReference type="Proteomes" id="UP000239687">
    <property type="component" value="Unassembled WGS sequence"/>
</dbReference>
<reference evidence="1 2" key="1">
    <citation type="submission" date="2018-02" db="EMBL/GenBank/DDBJ databases">
        <title>Draft genome sequencing of Pseudomonas frederiksbergensis 11-D3.</title>
        <authorList>
            <person name="Zheng B.-X."/>
        </authorList>
    </citation>
    <scope>NUCLEOTIDE SEQUENCE [LARGE SCALE GENOMIC DNA]</scope>
    <source>
        <strain evidence="1 2">11-D3</strain>
    </source>
</reference>
<dbReference type="InterPro" id="IPR010982">
    <property type="entry name" value="Lambda_DNA-bd_dom_sf"/>
</dbReference>
<gene>
    <name evidence="1" type="ORF">C5612_30365</name>
</gene>
<dbReference type="CDD" id="cd00093">
    <property type="entry name" value="HTH_XRE"/>
    <property type="match status" value="1"/>
</dbReference>
<dbReference type="SUPFAM" id="SSF47413">
    <property type="entry name" value="lambda repressor-like DNA-binding domains"/>
    <property type="match status" value="1"/>
</dbReference>
<dbReference type="GO" id="GO:0003677">
    <property type="term" value="F:DNA binding"/>
    <property type="evidence" value="ECO:0007669"/>
    <property type="project" value="InterPro"/>
</dbReference>
<evidence type="ECO:0000313" key="1">
    <source>
        <dbReference type="EMBL" id="PQO96399.1"/>
    </source>
</evidence>
<protein>
    <submittedName>
        <fullName evidence="1">Transcriptional regulator</fullName>
    </submittedName>
</protein>
<evidence type="ECO:0000313" key="2">
    <source>
        <dbReference type="Proteomes" id="UP000239687"/>
    </source>
</evidence>
<dbReference type="AlphaFoldDB" id="A0A2S8H3Q3"/>
<name>A0A2S8H3Q3_9PSED</name>